<evidence type="ECO:0000313" key="7">
    <source>
        <dbReference type="Proteomes" id="UP000289886"/>
    </source>
</evidence>
<evidence type="ECO:0000256" key="1">
    <source>
        <dbReference type="ARBA" id="ARBA00004245"/>
    </source>
</evidence>
<dbReference type="Proteomes" id="UP000289886">
    <property type="component" value="Unassembled WGS sequence"/>
</dbReference>
<keyword evidence="7" id="KW-1185">Reference proteome</keyword>
<evidence type="ECO:0000256" key="2">
    <source>
        <dbReference type="ARBA" id="ARBA00006752"/>
    </source>
</evidence>
<dbReference type="EMBL" id="SCEB01001206">
    <property type="protein sequence ID" value="RXM97211.1"/>
    <property type="molecule type" value="Genomic_DNA"/>
</dbReference>
<proteinExistence type="inferred from homology"/>
<evidence type="ECO:0000256" key="3">
    <source>
        <dbReference type="ARBA" id="ARBA00023212"/>
    </source>
</evidence>
<name>A0A662YN52_ACIRT</name>
<dbReference type="FunFam" id="3.90.640.10:FF:000007">
    <property type="entry name" value="Actin like 7B"/>
    <property type="match status" value="1"/>
</dbReference>
<dbReference type="AlphaFoldDB" id="A0A662YN52"/>
<feature type="region of interest" description="Disordered" evidence="5">
    <location>
        <begin position="1"/>
        <end position="63"/>
    </location>
</feature>
<dbReference type="GO" id="GO:0005856">
    <property type="term" value="C:cytoskeleton"/>
    <property type="evidence" value="ECO:0007669"/>
    <property type="project" value="UniProtKB-SubCell"/>
</dbReference>
<dbReference type="Gene3D" id="3.90.640.10">
    <property type="entry name" value="Actin, Chain A, domain 4"/>
    <property type="match status" value="1"/>
</dbReference>
<dbReference type="InterPro" id="IPR004000">
    <property type="entry name" value="Actin"/>
</dbReference>
<reference evidence="6 7" key="1">
    <citation type="submission" date="2019-01" db="EMBL/GenBank/DDBJ databases">
        <title>Draft Genome and Complete Hox-Cluster Characterization of the Sterlet Sturgeon (Acipenser ruthenus).</title>
        <authorList>
            <person name="Wei Q."/>
        </authorList>
    </citation>
    <scope>NUCLEOTIDE SEQUENCE [LARGE SCALE GENOMIC DNA]</scope>
    <source>
        <strain evidence="6">WHYD16114868_AA</strain>
        <tissue evidence="6">Blood</tissue>
    </source>
</reference>
<dbReference type="SUPFAM" id="SSF53067">
    <property type="entry name" value="Actin-like ATPase domain"/>
    <property type="match status" value="2"/>
</dbReference>
<dbReference type="PANTHER" id="PTHR11937">
    <property type="entry name" value="ACTIN"/>
    <property type="match status" value="1"/>
</dbReference>
<evidence type="ECO:0000256" key="4">
    <source>
        <dbReference type="RuleBase" id="RU000487"/>
    </source>
</evidence>
<dbReference type="Pfam" id="PF00022">
    <property type="entry name" value="Actin"/>
    <property type="match status" value="1"/>
</dbReference>
<protein>
    <submittedName>
        <fullName evidence="6">Actin-like protein 7A</fullName>
    </submittedName>
</protein>
<dbReference type="SMART" id="SM00268">
    <property type="entry name" value="ACTIN"/>
    <property type="match status" value="1"/>
</dbReference>
<sequence length="438" mass="48136">MQGPIVPTKGPAKVAKLVKNDPKSAYPPKSLGPDATASKPGTAGGAKPGPIEEAKPAGGLAAKVDPPTIVKHTKAVILDLGTGYLKAGFGGQPKPSCVISSTVGKPRQQSAKTGDNRQEAFVGKELLDKPDLDFVNPLKHGIVTDWDSVESLWNYVFKKELKIPSEEHAVMVSDPPLSPTTNREKFAEIMFENFSIPAMYIAYQSILSLYSYGRTTGIVVESGHGVSYAVPIHDGYHLPNCTGRVDYAGDDLNKYLIKLLKEGKQTFTDSSLNIVDDIKRKCCYIPLDIKSEMSLTPNDYTVDYELPDGHLITVGKERFRCPEALFRPNLLGSQETGLHTLTMNSINKCDINLKKDLLKNILVCGGSTLFKGFPDRLQNELVKIAPNSNPIVVATPERKYSVWIGGSIMASLKSFQQLWVQKKDYDERGPFVIYRKCY</sequence>
<gene>
    <name evidence="6" type="ORF">EOD39_14718</name>
</gene>
<keyword evidence="3" id="KW-0963">Cytoplasm</keyword>
<comment type="subcellular location">
    <subcellularLocation>
        <location evidence="1">Cytoplasm</location>
        <location evidence="1">Cytoskeleton</location>
    </subcellularLocation>
</comment>
<dbReference type="Gene3D" id="3.30.420.40">
    <property type="match status" value="2"/>
</dbReference>
<comment type="caution">
    <text evidence="6">The sequence shown here is derived from an EMBL/GenBank/DDBJ whole genome shotgun (WGS) entry which is preliminary data.</text>
</comment>
<organism evidence="6 7">
    <name type="scientific">Acipenser ruthenus</name>
    <name type="common">Sterlet sturgeon</name>
    <dbReference type="NCBI Taxonomy" id="7906"/>
    <lineage>
        <taxon>Eukaryota</taxon>
        <taxon>Metazoa</taxon>
        <taxon>Chordata</taxon>
        <taxon>Craniata</taxon>
        <taxon>Vertebrata</taxon>
        <taxon>Euteleostomi</taxon>
        <taxon>Actinopterygii</taxon>
        <taxon>Chondrostei</taxon>
        <taxon>Acipenseriformes</taxon>
        <taxon>Acipenseridae</taxon>
        <taxon>Acipenser</taxon>
    </lineage>
</organism>
<evidence type="ECO:0000313" key="6">
    <source>
        <dbReference type="EMBL" id="RXM97211.1"/>
    </source>
</evidence>
<dbReference type="FunFam" id="3.30.420.40:FF:000050">
    <property type="entry name" value="Actin, alpha skeletal muscle"/>
    <property type="match status" value="1"/>
</dbReference>
<comment type="similarity">
    <text evidence="2 4">Belongs to the actin family.</text>
</comment>
<dbReference type="PRINTS" id="PR00190">
    <property type="entry name" value="ACTIN"/>
</dbReference>
<evidence type="ECO:0000256" key="5">
    <source>
        <dbReference type="SAM" id="MobiDB-lite"/>
    </source>
</evidence>
<dbReference type="InterPro" id="IPR043129">
    <property type="entry name" value="ATPase_NBD"/>
</dbReference>
<keyword evidence="3" id="KW-0206">Cytoskeleton</keyword>
<accession>A0A662YN52</accession>
<dbReference type="CDD" id="cd10214">
    <property type="entry name" value="ASKHA_NBD_ACTL7"/>
    <property type="match status" value="1"/>
</dbReference>